<feature type="region of interest" description="Disordered" evidence="1">
    <location>
        <begin position="496"/>
        <end position="531"/>
    </location>
</feature>
<keyword evidence="2" id="KW-0732">Signal</keyword>
<dbReference type="EMBL" id="DS268417">
    <property type="protein sequence ID" value="EFO83494.1"/>
    <property type="molecule type" value="Genomic_DNA"/>
</dbReference>
<reference evidence="3" key="1">
    <citation type="submission" date="2007-07" db="EMBL/GenBank/DDBJ databases">
        <title>PCAP assembly of the Caenorhabditis remanei genome.</title>
        <authorList>
            <consortium name="The Caenorhabditis remanei Sequencing Consortium"/>
            <person name="Wilson R.K."/>
        </authorList>
    </citation>
    <scope>NUCLEOTIDE SEQUENCE [LARGE SCALE GENOMIC DNA]</scope>
    <source>
        <strain evidence="3">PB4641</strain>
    </source>
</reference>
<evidence type="ECO:0000313" key="3">
    <source>
        <dbReference type="EMBL" id="EFO83494.1"/>
    </source>
</evidence>
<evidence type="ECO:0000256" key="1">
    <source>
        <dbReference type="SAM" id="MobiDB-lite"/>
    </source>
</evidence>
<feature type="region of interest" description="Disordered" evidence="1">
    <location>
        <begin position="308"/>
        <end position="328"/>
    </location>
</feature>
<dbReference type="Proteomes" id="UP000008281">
    <property type="component" value="Unassembled WGS sequence"/>
</dbReference>
<dbReference type="InParanoid" id="E3LWT5"/>
<organism evidence="4">
    <name type="scientific">Caenorhabditis remanei</name>
    <name type="common">Caenorhabditis vulgaris</name>
    <dbReference type="NCBI Taxonomy" id="31234"/>
    <lineage>
        <taxon>Eukaryota</taxon>
        <taxon>Metazoa</taxon>
        <taxon>Ecdysozoa</taxon>
        <taxon>Nematoda</taxon>
        <taxon>Chromadorea</taxon>
        <taxon>Rhabditida</taxon>
        <taxon>Rhabditina</taxon>
        <taxon>Rhabditomorpha</taxon>
        <taxon>Rhabditoidea</taxon>
        <taxon>Rhabditidae</taxon>
        <taxon>Peloderinae</taxon>
        <taxon>Caenorhabditis</taxon>
    </lineage>
</organism>
<dbReference type="OMA" id="KMDGREE"/>
<accession>E3LWT5</accession>
<gene>
    <name evidence="3" type="ORF">CRE_02942</name>
</gene>
<dbReference type="AlphaFoldDB" id="E3LWT5"/>
<protein>
    <recommendedName>
        <fullName evidence="5">Domain of unknown function WSN domain-containing protein</fullName>
    </recommendedName>
</protein>
<proteinExistence type="predicted"/>
<dbReference type="eggNOG" id="ENOG502T361">
    <property type="taxonomic scope" value="Eukaryota"/>
</dbReference>
<feature type="chain" id="PRO_5003174745" description="Domain of unknown function WSN domain-containing protein" evidence="2">
    <location>
        <begin position="18"/>
        <end position="771"/>
    </location>
</feature>
<evidence type="ECO:0008006" key="5">
    <source>
        <dbReference type="Google" id="ProtNLM"/>
    </source>
</evidence>
<sequence length="771" mass="86467">MRLFFSVLILLFYDVFCSEIVVNSNRKYLFGDVLEPLCSVITSNQSLSKSDVIQIIEKQCLVFLVPLNQQVKVFILFAFSGPDLNLTPSQEDMIPPYPNCDIFVNISTSTIEEVEDLLQEIIKEKGAQQMDVSLKSVINSLSIRLQNLIDYLPEGETKEKTQNHLSTIKKISIQPLLDINYSSPPSSFSPRTHKFNPSDLLSCFNISSFSPMDLLSLSGQTIGSVACSRFQICSYSSLLSNPCLSSLNISENQYNRVVNKTIGEVIGQKLRGFTSGSNIGKFFGELTRSKRTPEPLEYEEVTPLMKMDGREEESEEGVMDEQGNSTDTSEFIDQMNSEERLGVSREKEKLHREPTSQFEDLEKLPSWVGSEKLTEEGSGLEDVSDSRVNKKVIDEVINSTRSPEDVKRTLDGYERDGSGEYPDKRELKIIDSLLKSEESDDVIRPSSKIPHSDVIVNSRIRETKKLKDNSLYSTRIPLGDKKNSEDVKRLLKLDAYERDSSGEQPSEESFEILSQNNESEEENNRTSPKVRHEVIRPFSRIQHDVTHPTKTSESLKLQASTESIPYSRNQGDVHFDEALSYFKTQIIQDDDVISQNLTNIDPSLLLEVQQFLNTNLNSSMVENLSNGTPIQQNVTEILSELGDEFSISDLLNKLKIYDWSTLKQLFGSFDVSNLFGKLSSIGINLKSLQKIVDSSSGNSMTSLVDKVKAKLSSTDSSNSPELFKIVQKLSESSTIPTVLQNALKSNDTSSLISDTLSVLKSNPSLLSKLNL</sequence>
<feature type="compositionally biased region" description="Acidic residues" evidence="1">
    <location>
        <begin position="310"/>
        <end position="319"/>
    </location>
</feature>
<evidence type="ECO:0000256" key="2">
    <source>
        <dbReference type="SAM" id="SignalP"/>
    </source>
</evidence>
<feature type="signal peptide" evidence="2">
    <location>
        <begin position="1"/>
        <end position="17"/>
    </location>
</feature>
<feature type="region of interest" description="Disordered" evidence="1">
    <location>
        <begin position="403"/>
        <end position="424"/>
    </location>
</feature>
<dbReference type="OrthoDB" id="5876950at2759"/>
<dbReference type="HOGENOM" id="CLU_362577_0_0_1"/>
<dbReference type="FunCoup" id="E3LWT5">
    <property type="interactions" value="1080"/>
</dbReference>
<keyword evidence="4" id="KW-1185">Reference proteome</keyword>
<name>E3LWT5_CAERE</name>
<evidence type="ECO:0000313" key="4">
    <source>
        <dbReference type="Proteomes" id="UP000008281"/>
    </source>
</evidence>